<comment type="caution">
    <text evidence="2">The sequence shown here is derived from an EMBL/GenBank/DDBJ whole genome shotgun (WGS) entry which is preliminary data.</text>
</comment>
<gene>
    <name evidence="2" type="ORF">ECRASSUSDP1_LOCUS6316</name>
</gene>
<feature type="region of interest" description="Disordered" evidence="1">
    <location>
        <begin position="245"/>
        <end position="355"/>
    </location>
</feature>
<name>A0AAD1XBL1_EUPCR</name>
<proteinExistence type="predicted"/>
<dbReference type="Proteomes" id="UP001295684">
    <property type="component" value="Unassembled WGS sequence"/>
</dbReference>
<feature type="compositionally biased region" description="Polar residues" evidence="1">
    <location>
        <begin position="334"/>
        <end position="345"/>
    </location>
</feature>
<feature type="compositionally biased region" description="Acidic residues" evidence="1">
    <location>
        <begin position="299"/>
        <end position="310"/>
    </location>
</feature>
<evidence type="ECO:0000313" key="3">
    <source>
        <dbReference type="Proteomes" id="UP001295684"/>
    </source>
</evidence>
<feature type="compositionally biased region" description="Polar residues" evidence="1">
    <location>
        <begin position="8"/>
        <end position="21"/>
    </location>
</feature>
<keyword evidence="3" id="KW-1185">Reference proteome</keyword>
<organism evidence="2 3">
    <name type="scientific">Euplotes crassus</name>
    <dbReference type="NCBI Taxonomy" id="5936"/>
    <lineage>
        <taxon>Eukaryota</taxon>
        <taxon>Sar</taxon>
        <taxon>Alveolata</taxon>
        <taxon>Ciliophora</taxon>
        <taxon>Intramacronucleata</taxon>
        <taxon>Spirotrichea</taxon>
        <taxon>Hypotrichia</taxon>
        <taxon>Euplotida</taxon>
        <taxon>Euplotidae</taxon>
        <taxon>Moneuplotes</taxon>
    </lineage>
</organism>
<feature type="region of interest" description="Disordered" evidence="1">
    <location>
        <begin position="1"/>
        <end position="21"/>
    </location>
</feature>
<dbReference type="AlphaFoldDB" id="A0AAD1XBL1"/>
<reference evidence="2" key="1">
    <citation type="submission" date="2023-07" db="EMBL/GenBank/DDBJ databases">
        <authorList>
            <consortium name="AG Swart"/>
            <person name="Singh M."/>
            <person name="Singh A."/>
            <person name="Seah K."/>
            <person name="Emmerich C."/>
        </authorList>
    </citation>
    <scope>NUCLEOTIDE SEQUENCE</scope>
    <source>
        <strain evidence="2">DP1</strain>
    </source>
</reference>
<evidence type="ECO:0000256" key="1">
    <source>
        <dbReference type="SAM" id="MobiDB-lite"/>
    </source>
</evidence>
<feature type="compositionally biased region" description="Basic and acidic residues" evidence="1">
    <location>
        <begin position="250"/>
        <end position="270"/>
    </location>
</feature>
<evidence type="ECO:0000313" key="2">
    <source>
        <dbReference type="EMBL" id="CAI2364966.1"/>
    </source>
</evidence>
<dbReference type="EMBL" id="CAMPGE010006122">
    <property type="protein sequence ID" value="CAI2364966.1"/>
    <property type="molecule type" value="Genomic_DNA"/>
</dbReference>
<accession>A0AAD1XBL1</accession>
<sequence length="518" mass="59323">MNAKFRNSRYNQSPVNPSNGSLISGLTSMSYSPSNVASSTTHSNYLKQFMKNNENKGQYTENQEQNPAINIDNQKEGIFSKFMYGNPEMINHIKTNTRTEAINELNKVYKDSEDDTDEIINIEVKNNHASYPNNYEEAEENYHSYKPVQNGENRRYQDNYLHEGQDTITGLSEIKQNTINQSELNFGQFGGTLASLVNVMNEVKQETGKETYCLERERMHNADPLHFQDEKPYFGAPTSQINKAKAPTFYEKDDSNKEIEQEGDYREKHINHTHSRKSLEENKSIGMGSQIASKKNLDLDEEIIDPDENTESPNPSQKNYNTELLPIDEEVPFSTKNADSRSANGNPPKVGFKSPRGPKYSPYYSLASHSDSLNETFLLCFLMTPRLLRLYTDNEITLPYIFRLSPGPRMQKMFIDHYIFEFLEPESLTPVGSIDLLDIKEVLPEDKITRNKLLEIENDPTSNIFLIETNTNLDCSYYIAGLKLYSEKVQPKKKSDGVSDKSLKIYLLFKSIEHSNSS</sequence>
<feature type="compositionally biased region" description="Polar residues" evidence="1">
    <location>
        <begin position="311"/>
        <end position="322"/>
    </location>
</feature>
<protein>
    <submittedName>
        <fullName evidence="2">Uncharacterized protein</fullName>
    </submittedName>
</protein>